<name>A0A544T4Z9_9BACI</name>
<dbReference type="EMBL" id="VDGH01000007">
    <property type="protein sequence ID" value="TQR12530.1"/>
    <property type="molecule type" value="Genomic_DNA"/>
</dbReference>
<dbReference type="GO" id="GO:0016491">
    <property type="term" value="F:oxidoreductase activity"/>
    <property type="evidence" value="ECO:0007669"/>
    <property type="project" value="UniProtKB-KW"/>
</dbReference>
<dbReference type="Proteomes" id="UP000317316">
    <property type="component" value="Unassembled WGS sequence"/>
</dbReference>
<dbReference type="PANTHER" id="PTHR43673">
    <property type="entry name" value="NAD(P)H NITROREDUCTASE YDGI-RELATED"/>
    <property type="match status" value="1"/>
</dbReference>
<dbReference type="PANTHER" id="PTHR43673:SF3">
    <property type="entry name" value="NAD(P)H NITROREDUCTASE YODC-RELATED"/>
    <property type="match status" value="1"/>
</dbReference>
<dbReference type="RefSeq" id="WP_142539310.1">
    <property type="nucleotide sequence ID" value="NZ_BMIE01000006.1"/>
</dbReference>
<dbReference type="InterPro" id="IPR029479">
    <property type="entry name" value="Nitroreductase"/>
</dbReference>
<dbReference type="Pfam" id="PF00881">
    <property type="entry name" value="Nitroreductase"/>
    <property type="match status" value="1"/>
</dbReference>
<reference evidence="4 5" key="1">
    <citation type="submission" date="2019-05" db="EMBL/GenBank/DDBJ databases">
        <title>Psychrobacillus vulpis sp. nov., a new species isolated from feces of a red fox that inhabits in The Tablas de Daimiel Natural Park, Albacete, Spain.</title>
        <authorList>
            <person name="Rodriguez M."/>
            <person name="Reina J.C."/>
            <person name="Bejar V."/>
            <person name="Llamas I."/>
        </authorList>
    </citation>
    <scope>NUCLEOTIDE SEQUENCE [LARGE SCALE GENOMIC DNA]</scope>
    <source>
        <strain evidence="4 5">NEAU-3TGS17</strain>
    </source>
</reference>
<comment type="caution">
    <text evidence="4">The sequence shown here is derived from an EMBL/GenBank/DDBJ whole genome shotgun (WGS) entry which is preliminary data.</text>
</comment>
<gene>
    <name evidence="4" type="ORF">FG382_12960</name>
</gene>
<protein>
    <submittedName>
        <fullName evidence="4">Nitroreductase family protein</fullName>
    </submittedName>
</protein>
<comment type="similarity">
    <text evidence="1">Belongs to the nitroreductase family.</text>
</comment>
<evidence type="ECO:0000256" key="1">
    <source>
        <dbReference type="ARBA" id="ARBA00007118"/>
    </source>
</evidence>
<accession>A0A544T4Z9</accession>
<sequence>MSTEKESNLYTIMHARKSVRVYDPNFKISQQELEEIIKEATSAPSSSNLQAWKFLVIQDDNIKVELRAIANNQEQVETSSAVIAVLGNAEMYKNVEQIYTQNVAEGYMDEATKDLMINNTNRTYPFATLETRKNIATFDAGLIAMQLMLVAKEKGLDTVTMGGFDKVKFAERFELPEHIFPIALIAIGKAAAPAYGSSRLPLSEIVQFT</sequence>
<evidence type="ECO:0000313" key="4">
    <source>
        <dbReference type="EMBL" id="TQR12530.1"/>
    </source>
</evidence>
<evidence type="ECO:0000256" key="2">
    <source>
        <dbReference type="ARBA" id="ARBA00023002"/>
    </source>
</evidence>
<dbReference type="SUPFAM" id="SSF55469">
    <property type="entry name" value="FMN-dependent nitroreductase-like"/>
    <property type="match status" value="1"/>
</dbReference>
<organism evidence="4 5">
    <name type="scientific">Psychrobacillus lasiicapitis</name>
    <dbReference type="NCBI Taxonomy" id="1636719"/>
    <lineage>
        <taxon>Bacteria</taxon>
        <taxon>Bacillati</taxon>
        <taxon>Bacillota</taxon>
        <taxon>Bacilli</taxon>
        <taxon>Bacillales</taxon>
        <taxon>Bacillaceae</taxon>
        <taxon>Psychrobacillus</taxon>
    </lineage>
</organism>
<dbReference type="CDD" id="cd02137">
    <property type="entry name" value="MhqN-like"/>
    <property type="match status" value="1"/>
</dbReference>
<evidence type="ECO:0000313" key="5">
    <source>
        <dbReference type="Proteomes" id="UP000317316"/>
    </source>
</evidence>
<dbReference type="AlphaFoldDB" id="A0A544T4Z9"/>
<evidence type="ECO:0000259" key="3">
    <source>
        <dbReference type="Pfam" id="PF00881"/>
    </source>
</evidence>
<proteinExistence type="inferred from homology"/>
<keyword evidence="2" id="KW-0560">Oxidoreductase</keyword>
<dbReference type="InterPro" id="IPR000415">
    <property type="entry name" value="Nitroreductase-like"/>
</dbReference>
<feature type="domain" description="Nitroreductase" evidence="3">
    <location>
        <begin position="15"/>
        <end position="189"/>
    </location>
</feature>
<dbReference type="OrthoDB" id="9782629at2"/>
<dbReference type="Gene3D" id="3.40.109.10">
    <property type="entry name" value="NADH Oxidase"/>
    <property type="match status" value="1"/>
</dbReference>
<keyword evidence="5" id="KW-1185">Reference proteome</keyword>